<dbReference type="FunFam" id="3.10.20.90:FF:000211">
    <property type="entry name" value="Polyubiquitin 9"/>
    <property type="match status" value="1"/>
</dbReference>
<feature type="domain" description="Ubiquitin-like" evidence="3">
    <location>
        <begin position="158"/>
        <end position="229"/>
    </location>
</feature>
<evidence type="ECO:0000313" key="5">
    <source>
        <dbReference type="Proteomes" id="UP000823388"/>
    </source>
</evidence>
<keyword evidence="5" id="KW-1185">Reference proteome</keyword>
<protein>
    <recommendedName>
        <fullName evidence="3">Ubiquitin-like domain-containing protein</fullName>
    </recommendedName>
</protein>
<keyword evidence="1" id="KW-1017">Isopeptide bond</keyword>
<dbReference type="PRINTS" id="PR00348">
    <property type="entry name" value="UBIQUITIN"/>
</dbReference>
<dbReference type="SMART" id="SM00213">
    <property type="entry name" value="UBQ"/>
    <property type="match status" value="3"/>
</dbReference>
<organism evidence="4 5">
    <name type="scientific">Panicum virgatum</name>
    <name type="common">Blackwell switchgrass</name>
    <dbReference type="NCBI Taxonomy" id="38727"/>
    <lineage>
        <taxon>Eukaryota</taxon>
        <taxon>Viridiplantae</taxon>
        <taxon>Streptophyta</taxon>
        <taxon>Embryophyta</taxon>
        <taxon>Tracheophyta</taxon>
        <taxon>Spermatophyta</taxon>
        <taxon>Magnoliopsida</taxon>
        <taxon>Liliopsida</taxon>
        <taxon>Poales</taxon>
        <taxon>Poaceae</taxon>
        <taxon>PACMAD clade</taxon>
        <taxon>Panicoideae</taxon>
        <taxon>Panicodae</taxon>
        <taxon>Paniceae</taxon>
        <taxon>Panicinae</taxon>
        <taxon>Panicum</taxon>
        <taxon>Panicum sect. Hiantes</taxon>
    </lineage>
</organism>
<evidence type="ECO:0000313" key="4">
    <source>
        <dbReference type="EMBL" id="KAG2658346.1"/>
    </source>
</evidence>
<dbReference type="InterPro" id="IPR000626">
    <property type="entry name" value="Ubiquitin-like_dom"/>
</dbReference>
<sequence length="314" mass="35099">MNTWASSPFRTKKKTRLLHSTSASPPPEARTPWYCSPLLRSPLPPPPPPPPPHSRLDHYLLTSLAAADSPIPWFAAHFRLGNRPPTRGSQIRMKIFVRSPTGRTICLMVQPTDTLSTVNAKILEQHCIVFDGEQLDDNLTLADYGIQHQSTIDLQEKMQIYVTDTLAGKNITLEVHSLDTIDNVKAKIEYSEGFPKAQQCLIFGNKQLEDKGTLADHNICKESTLLLVLHPFPIGTMRIFVGTPLGTTIALAVKSSDTIYNVMVKIHEKVGVPPDQQRLIWHGKGLDYCRTRTLADYNIKNESTVDLVRHLVGN</sequence>
<gene>
    <name evidence="4" type="ORF">PVAP13_1KG350700</name>
</gene>
<dbReference type="EMBL" id="CM029037">
    <property type="protein sequence ID" value="KAG2658346.1"/>
    <property type="molecule type" value="Genomic_DNA"/>
</dbReference>
<reference evidence="4" key="1">
    <citation type="submission" date="2020-05" db="EMBL/GenBank/DDBJ databases">
        <title>WGS assembly of Panicum virgatum.</title>
        <authorList>
            <person name="Lovell J.T."/>
            <person name="Jenkins J."/>
            <person name="Shu S."/>
            <person name="Juenger T.E."/>
            <person name="Schmutz J."/>
        </authorList>
    </citation>
    <scope>NUCLEOTIDE SEQUENCE</scope>
    <source>
        <strain evidence="4">AP13</strain>
    </source>
</reference>
<feature type="region of interest" description="Disordered" evidence="2">
    <location>
        <begin position="1"/>
        <end position="33"/>
    </location>
</feature>
<dbReference type="Pfam" id="PF00240">
    <property type="entry name" value="ubiquitin"/>
    <property type="match status" value="3"/>
</dbReference>
<feature type="domain" description="Ubiquitin-like" evidence="3">
    <location>
        <begin position="237"/>
        <end position="314"/>
    </location>
</feature>
<dbReference type="AlphaFoldDB" id="A0A8T0XK64"/>
<evidence type="ECO:0000256" key="1">
    <source>
        <dbReference type="ARBA" id="ARBA00022499"/>
    </source>
</evidence>
<dbReference type="Proteomes" id="UP000823388">
    <property type="component" value="Chromosome 1K"/>
</dbReference>
<dbReference type="InterPro" id="IPR019956">
    <property type="entry name" value="Ubiquitin_dom"/>
</dbReference>
<dbReference type="PANTHER" id="PTHR10666">
    <property type="entry name" value="UBIQUITIN"/>
    <property type="match status" value="1"/>
</dbReference>
<dbReference type="PROSITE" id="PS50053">
    <property type="entry name" value="UBIQUITIN_2"/>
    <property type="match status" value="3"/>
</dbReference>
<evidence type="ECO:0000256" key="2">
    <source>
        <dbReference type="SAM" id="MobiDB-lite"/>
    </source>
</evidence>
<name>A0A8T0XK64_PANVG</name>
<dbReference type="SUPFAM" id="SSF54236">
    <property type="entry name" value="Ubiquitin-like"/>
    <property type="match status" value="3"/>
</dbReference>
<accession>A0A8T0XK64</accession>
<dbReference type="Gene3D" id="3.10.20.90">
    <property type="entry name" value="Phosphatidylinositol 3-kinase Catalytic Subunit, Chain A, domain 1"/>
    <property type="match status" value="3"/>
</dbReference>
<comment type="caution">
    <text evidence="4">The sequence shown here is derived from an EMBL/GenBank/DDBJ whole genome shotgun (WGS) entry which is preliminary data.</text>
</comment>
<feature type="domain" description="Ubiquitin-like" evidence="3">
    <location>
        <begin position="93"/>
        <end position="154"/>
    </location>
</feature>
<proteinExistence type="predicted"/>
<dbReference type="GO" id="GO:0003729">
    <property type="term" value="F:mRNA binding"/>
    <property type="evidence" value="ECO:0007669"/>
    <property type="project" value="UniProtKB-ARBA"/>
</dbReference>
<evidence type="ECO:0000259" key="3">
    <source>
        <dbReference type="PROSITE" id="PS50053"/>
    </source>
</evidence>
<dbReference type="InterPro" id="IPR029071">
    <property type="entry name" value="Ubiquitin-like_domsf"/>
</dbReference>
<dbReference type="InterPro" id="IPR050158">
    <property type="entry name" value="Ubiquitin_ubiquitin-like"/>
</dbReference>